<dbReference type="InterPro" id="IPR019088">
    <property type="entry name" value="CHP02186-rel_TM"/>
</dbReference>
<dbReference type="AlphaFoldDB" id="A0A420WG63"/>
<keyword evidence="1" id="KW-0472">Membrane</keyword>
<gene>
    <name evidence="2" type="ORF">BCL74_1890</name>
</gene>
<name>A0A420WG63_9PROT</name>
<dbReference type="EMBL" id="RBIG01000002">
    <property type="protein sequence ID" value="RKQ69956.1"/>
    <property type="molecule type" value="Genomic_DNA"/>
</dbReference>
<accession>A0A420WG63</accession>
<evidence type="ECO:0000256" key="1">
    <source>
        <dbReference type="SAM" id="Phobius"/>
    </source>
</evidence>
<dbReference type="OrthoDB" id="9815212at2"/>
<comment type="caution">
    <text evidence="2">The sequence shown here is derived from an EMBL/GenBank/DDBJ whole genome shotgun (WGS) entry which is preliminary data.</text>
</comment>
<organism evidence="2 3">
    <name type="scientific">Oceanibaculum indicum</name>
    <dbReference type="NCBI Taxonomy" id="526216"/>
    <lineage>
        <taxon>Bacteria</taxon>
        <taxon>Pseudomonadati</taxon>
        <taxon>Pseudomonadota</taxon>
        <taxon>Alphaproteobacteria</taxon>
        <taxon>Rhodospirillales</taxon>
        <taxon>Oceanibaculaceae</taxon>
        <taxon>Oceanibaculum</taxon>
    </lineage>
</organism>
<dbReference type="Proteomes" id="UP000277424">
    <property type="component" value="Unassembled WGS sequence"/>
</dbReference>
<dbReference type="RefSeq" id="WP_121219441.1">
    <property type="nucleotide sequence ID" value="NZ_RBIG01000002.1"/>
</dbReference>
<keyword evidence="1" id="KW-0812">Transmembrane</keyword>
<sequence length="257" mass="27362">MNSAAANRLPAPIAPILLALILLLPAGRASAQELVADLSNHLVAITAGFTGTEVLLFGAIEGEGDVVVSVTGPTQDVIVRRKDKLLGIWLNARSIGFSGVPSFYAIASSRPLDEIANEAVRSRLEIGTGNLRLPLAEGQSVTPADEADFRTALIRRKQARGLYPPTVGQVGFVGRTLFRTRLFLPSNVPTGNYTVTVYLIREQEVVSAQTTPLLVSKAGFGADVYEFAYNHSAAYGAIAVIIAVMAGWLASLIFRKS</sequence>
<dbReference type="Pfam" id="PF09608">
    <property type="entry name" value="Alph_Pro_TM"/>
    <property type="match status" value="1"/>
</dbReference>
<evidence type="ECO:0000313" key="2">
    <source>
        <dbReference type="EMBL" id="RKQ69956.1"/>
    </source>
</evidence>
<reference evidence="2 3" key="1">
    <citation type="submission" date="2018-10" db="EMBL/GenBank/DDBJ databases">
        <title>Comparative analysis of microorganisms from saline springs in Andes Mountain Range, Colombia.</title>
        <authorList>
            <person name="Rubin E."/>
        </authorList>
    </citation>
    <scope>NUCLEOTIDE SEQUENCE [LARGE SCALE GENOMIC DNA]</scope>
    <source>
        <strain evidence="2 3">USBA 36</strain>
    </source>
</reference>
<feature type="transmembrane region" description="Helical" evidence="1">
    <location>
        <begin position="233"/>
        <end position="254"/>
    </location>
</feature>
<evidence type="ECO:0000313" key="3">
    <source>
        <dbReference type="Proteomes" id="UP000277424"/>
    </source>
</evidence>
<proteinExistence type="predicted"/>
<keyword evidence="1" id="KW-1133">Transmembrane helix</keyword>
<protein>
    <submittedName>
        <fullName evidence="2">Uncharacterized protein (TIGR02186 family)</fullName>
    </submittedName>
</protein>